<evidence type="ECO:0000256" key="9">
    <source>
        <dbReference type="ARBA" id="ARBA00023201"/>
    </source>
</evidence>
<feature type="transmembrane region" description="Helical" evidence="11">
    <location>
        <begin position="418"/>
        <end position="441"/>
    </location>
</feature>
<dbReference type="RefSeq" id="WP_119924455.1">
    <property type="nucleotide sequence ID" value="NZ_QZEY01000001.1"/>
</dbReference>
<feature type="transmembrane region" description="Helical" evidence="11">
    <location>
        <begin position="300"/>
        <end position="324"/>
    </location>
</feature>
<feature type="transmembrane region" description="Helical" evidence="11">
    <location>
        <begin position="54"/>
        <end position="71"/>
    </location>
</feature>
<evidence type="ECO:0000256" key="5">
    <source>
        <dbReference type="ARBA" id="ARBA00022989"/>
    </source>
</evidence>
<evidence type="ECO:0000256" key="1">
    <source>
        <dbReference type="ARBA" id="ARBA00004651"/>
    </source>
</evidence>
<proteinExistence type="predicted"/>
<reference evidence="13 14" key="1">
    <citation type="submission" date="2018-09" db="EMBL/GenBank/DDBJ databases">
        <title>YIM 75507 draft genome.</title>
        <authorList>
            <person name="Tang S."/>
            <person name="Feng Y."/>
        </authorList>
    </citation>
    <scope>NUCLEOTIDE SEQUENCE [LARGE SCALE GENOMIC DNA]</scope>
    <source>
        <strain evidence="13 14">YIM 75507</strain>
    </source>
</reference>
<keyword evidence="5 11" id="KW-1133">Transmembrane helix</keyword>
<dbReference type="Gene3D" id="6.10.140.1330">
    <property type="match status" value="1"/>
</dbReference>
<feature type="transmembrane region" description="Helical" evidence="11">
    <location>
        <begin position="230"/>
        <end position="246"/>
    </location>
</feature>
<dbReference type="PANTHER" id="PTHR10110:SF86">
    <property type="entry name" value="SODIUM_HYDROGEN EXCHANGER 7"/>
    <property type="match status" value="1"/>
</dbReference>
<dbReference type="InterPro" id="IPR006153">
    <property type="entry name" value="Cation/H_exchanger_TM"/>
</dbReference>
<evidence type="ECO:0000256" key="6">
    <source>
        <dbReference type="ARBA" id="ARBA00023053"/>
    </source>
</evidence>
<feature type="transmembrane region" description="Helical" evidence="11">
    <location>
        <begin position="28"/>
        <end position="48"/>
    </location>
</feature>
<dbReference type="EMBL" id="QZEY01000001">
    <property type="protein sequence ID" value="RJL35483.1"/>
    <property type="molecule type" value="Genomic_DNA"/>
</dbReference>
<evidence type="ECO:0000256" key="2">
    <source>
        <dbReference type="ARBA" id="ARBA00022448"/>
    </source>
</evidence>
<accession>A0A3A4BA80</accession>
<evidence type="ECO:0000259" key="12">
    <source>
        <dbReference type="Pfam" id="PF00999"/>
    </source>
</evidence>
<dbReference type="GO" id="GO:0015386">
    <property type="term" value="F:potassium:proton antiporter activity"/>
    <property type="evidence" value="ECO:0007669"/>
    <property type="project" value="TreeGrafter"/>
</dbReference>
<protein>
    <submittedName>
        <fullName evidence="13">Sodium:proton antiporter</fullName>
    </submittedName>
</protein>
<gene>
    <name evidence="13" type="ORF">D5H75_01355</name>
</gene>
<keyword evidence="3" id="KW-1003">Cell membrane</keyword>
<dbReference type="InterPro" id="IPR018422">
    <property type="entry name" value="Cation/H_exchanger_CPA1"/>
</dbReference>
<feature type="transmembrane region" description="Helical" evidence="11">
    <location>
        <begin position="181"/>
        <end position="199"/>
    </location>
</feature>
<keyword evidence="4 11" id="KW-0812">Transmembrane</keyword>
<name>A0A3A4BA80_9ACTN</name>
<keyword evidence="9" id="KW-0739">Sodium transport</keyword>
<feature type="transmembrane region" description="Helical" evidence="11">
    <location>
        <begin position="6"/>
        <end position="21"/>
    </location>
</feature>
<feature type="region of interest" description="Disordered" evidence="10">
    <location>
        <begin position="493"/>
        <end position="512"/>
    </location>
</feature>
<evidence type="ECO:0000256" key="8">
    <source>
        <dbReference type="ARBA" id="ARBA00023136"/>
    </source>
</evidence>
<dbReference type="GO" id="GO:0015385">
    <property type="term" value="F:sodium:proton antiporter activity"/>
    <property type="evidence" value="ECO:0007669"/>
    <property type="project" value="InterPro"/>
</dbReference>
<evidence type="ECO:0000256" key="4">
    <source>
        <dbReference type="ARBA" id="ARBA00022692"/>
    </source>
</evidence>
<keyword evidence="8 11" id="KW-0472">Membrane</keyword>
<dbReference type="OrthoDB" id="57886at2"/>
<evidence type="ECO:0000313" key="13">
    <source>
        <dbReference type="EMBL" id="RJL35483.1"/>
    </source>
</evidence>
<keyword evidence="7" id="KW-0406">Ion transport</keyword>
<comment type="subcellular location">
    <subcellularLocation>
        <location evidence="1">Cell membrane</location>
        <topology evidence="1">Multi-pass membrane protein</topology>
    </subcellularLocation>
</comment>
<dbReference type="GO" id="GO:0098719">
    <property type="term" value="P:sodium ion import across plasma membrane"/>
    <property type="evidence" value="ECO:0007669"/>
    <property type="project" value="TreeGrafter"/>
</dbReference>
<keyword evidence="6" id="KW-0915">Sodium</keyword>
<evidence type="ECO:0000256" key="11">
    <source>
        <dbReference type="SAM" id="Phobius"/>
    </source>
</evidence>
<keyword evidence="14" id="KW-1185">Reference proteome</keyword>
<dbReference type="GO" id="GO:0051453">
    <property type="term" value="P:regulation of intracellular pH"/>
    <property type="evidence" value="ECO:0007669"/>
    <property type="project" value="TreeGrafter"/>
</dbReference>
<sequence length="565" mass="59604">MEGTFVAVVGVISIVVIAAVSRRVGVAVPLALVVVGAGLGFLPGAPAIELEPEWVIAVVLPPLLYAAAVQMPAIDFRRDLRTIAGLAVLLVAVTALGTGYLFAWLLPGLGLAAAFALGAVVSPTDAVAATSIGRRLGLPSRLMTILEGEGLVNDASALVLLATATAAMSGTVHPGRVGLEFVWAVAAAVVIGAVTGAVTVRIRGRLNDAVLTTAMSFVVPFLAFLPAEEIGASGVLAVVVCGLVNGDQSPRFLRAADRLAETVNWRTVAFLLESGLFLVMGLQLHTLLDQCAAAGLSAAHGVAIGLAASLLAIVARVLFVVPLVSLVRRNAARAASVEEFLRRARDRVSEADLRRRAPRRTRHILRRLTRLEGDVAFMVAENFGWRGGAVLAWSGMRGAITVAAAQTLPEDTPYRPQLLLIAFVVALTTLLLQGLTLPAVIRILRVPGDDPEADRADYVALLGDLNARARGVLDDAARPDGTPYPPGIVERVRSDWVRTPPSEPPPADSPDPRELYRELSARYLQAQQTELLAIRATGAYNSRILTHAQRALDRALAQLQKTDGA</sequence>
<dbReference type="Pfam" id="PF00999">
    <property type="entry name" value="Na_H_Exchanger"/>
    <property type="match status" value="1"/>
</dbReference>
<keyword evidence="2" id="KW-0813">Transport</keyword>
<evidence type="ECO:0000256" key="3">
    <source>
        <dbReference type="ARBA" id="ARBA00022475"/>
    </source>
</evidence>
<organism evidence="13 14">
    <name type="scientific">Bailinhaonella thermotolerans</name>
    <dbReference type="NCBI Taxonomy" id="1070861"/>
    <lineage>
        <taxon>Bacteria</taxon>
        <taxon>Bacillati</taxon>
        <taxon>Actinomycetota</taxon>
        <taxon>Actinomycetes</taxon>
        <taxon>Streptosporangiales</taxon>
        <taxon>Streptosporangiaceae</taxon>
        <taxon>Bailinhaonella</taxon>
    </lineage>
</organism>
<evidence type="ECO:0000256" key="7">
    <source>
        <dbReference type="ARBA" id="ARBA00023065"/>
    </source>
</evidence>
<feature type="transmembrane region" description="Helical" evidence="11">
    <location>
        <begin position="83"/>
        <end position="103"/>
    </location>
</feature>
<feature type="transmembrane region" description="Helical" evidence="11">
    <location>
        <begin position="151"/>
        <end position="169"/>
    </location>
</feature>
<dbReference type="PANTHER" id="PTHR10110">
    <property type="entry name" value="SODIUM/HYDROGEN EXCHANGER"/>
    <property type="match status" value="1"/>
</dbReference>
<dbReference type="GO" id="GO:0005886">
    <property type="term" value="C:plasma membrane"/>
    <property type="evidence" value="ECO:0007669"/>
    <property type="project" value="UniProtKB-SubCell"/>
</dbReference>
<feature type="domain" description="Cation/H+ exchanger transmembrane" evidence="12">
    <location>
        <begin position="13"/>
        <end position="441"/>
    </location>
</feature>
<comment type="caution">
    <text evidence="13">The sequence shown here is derived from an EMBL/GenBank/DDBJ whole genome shotgun (WGS) entry which is preliminary data.</text>
</comment>
<dbReference type="AlphaFoldDB" id="A0A3A4BA80"/>
<dbReference type="Proteomes" id="UP000265768">
    <property type="component" value="Unassembled WGS sequence"/>
</dbReference>
<feature type="transmembrane region" description="Helical" evidence="11">
    <location>
        <begin position="267"/>
        <end position="288"/>
    </location>
</feature>
<evidence type="ECO:0000256" key="10">
    <source>
        <dbReference type="SAM" id="MobiDB-lite"/>
    </source>
</evidence>
<evidence type="ECO:0000313" key="14">
    <source>
        <dbReference type="Proteomes" id="UP000265768"/>
    </source>
</evidence>